<keyword evidence="2" id="KW-0547">Nucleotide-binding</keyword>
<organism evidence="5 6">
    <name type="scientific">Ferroacidibacillus organovorans</name>
    <dbReference type="NCBI Taxonomy" id="1765683"/>
    <lineage>
        <taxon>Bacteria</taxon>
        <taxon>Bacillati</taxon>
        <taxon>Bacillota</taxon>
        <taxon>Bacilli</taxon>
        <taxon>Bacillales</taxon>
        <taxon>Alicyclobacillaceae</taxon>
        <taxon>Ferroacidibacillus</taxon>
    </lineage>
</organism>
<protein>
    <submittedName>
        <fullName evidence="5">Nitrate ABC transporter ATP-binding protein</fullName>
    </submittedName>
</protein>
<dbReference type="PROSITE" id="PS00211">
    <property type="entry name" value="ABC_TRANSPORTER_1"/>
    <property type="match status" value="1"/>
</dbReference>
<dbReference type="SUPFAM" id="SSF52540">
    <property type="entry name" value="P-loop containing nucleoside triphosphate hydrolases"/>
    <property type="match status" value="1"/>
</dbReference>
<evidence type="ECO:0000256" key="1">
    <source>
        <dbReference type="ARBA" id="ARBA00022448"/>
    </source>
</evidence>
<evidence type="ECO:0000256" key="3">
    <source>
        <dbReference type="ARBA" id="ARBA00022840"/>
    </source>
</evidence>
<dbReference type="Pfam" id="PF00005">
    <property type="entry name" value="ABC_tran"/>
    <property type="match status" value="1"/>
</dbReference>
<dbReference type="PANTHER" id="PTHR42788">
    <property type="entry name" value="TAURINE IMPORT ATP-BINDING PROTEIN-RELATED"/>
    <property type="match status" value="1"/>
</dbReference>
<dbReference type="InterPro" id="IPR003439">
    <property type="entry name" value="ABC_transporter-like_ATP-bd"/>
</dbReference>
<dbReference type="SMART" id="SM00382">
    <property type="entry name" value="AAA"/>
    <property type="match status" value="1"/>
</dbReference>
<dbReference type="InterPro" id="IPR003593">
    <property type="entry name" value="AAA+_ATPase"/>
</dbReference>
<comment type="caution">
    <text evidence="5">The sequence shown here is derived from an EMBL/GenBank/DDBJ whole genome shotgun (WGS) entry which is preliminary data.</text>
</comment>
<gene>
    <name evidence="5" type="ORF">AYW79_10725</name>
</gene>
<dbReference type="GO" id="GO:0016887">
    <property type="term" value="F:ATP hydrolysis activity"/>
    <property type="evidence" value="ECO:0007669"/>
    <property type="project" value="InterPro"/>
</dbReference>
<evidence type="ECO:0000256" key="2">
    <source>
        <dbReference type="ARBA" id="ARBA00022741"/>
    </source>
</evidence>
<accession>A0A853KAI0</accession>
<dbReference type="OrthoDB" id="18967at2"/>
<dbReference type="Proteomes" id="UP000077421">
    <property type="component" value="Unassembled WGS sequence"/>
</dbReference>
<dbReference type="AlphaFoldDB" id="A0A853KAI0"/>
<dbReference type="InterPro" id="IPR050166">
    <property type="entry name" value="ABC_transporter_ATP-bind"/>
</dbReference>
<dbReference type="CDD" id="cd03293">
    <property type="entry name" value="ABC_NrtD_SsuB_transporters"/>
    <property type="match status" value="1"/>
</dbReference>
<dbReference type="GO" id="GO:0005524">
    <property type="term" value="F:ATP binding"/>
    <property type="evidence" value="ECO:0007669"/>
    <property type="project" value="UniProtKB-KW"/>
</dbReference>
<keyword evidence="1" id="KW-0813">Transport</keyword>
<dbReference type="EMBL" id="LSUQ01000036">
    <property type="protein sequence ID" value="OAG93408.1"/>
    <property type="molecule type" value="Genomic_DNA"/>
</dbReference>
<dbReference type="PANTHER" id="PTHR42788:SF13">
    <property type="entry name" value="ALIPHATIC SULFONATES IMPORT ATP-BINDING PROTEIN SSUB"/>
    <property type="match status" value="1"/>
</dbReference>
<dbReference type="Gene3D" id="3.40.50.300">
    <property type="entry name" value="P-loop containing nucleotide triphosphate hydrolases"/>
    <property type="match status" value="1"/>
</dbReference>
<evidence type="ECO:0000313" key="5">
    <source>
        <dbReference type="EMBL" id="OAG93408.1"/>
    </source>
</evidence>
<dbReference type="InterPro" id="IPR017871">
    <property type="entry name" value="ABC_transporter-like_CS"/>
</dbReference>
<evidence type="ECO:0000313" key="6">
    <source>
        <dbReference type="Proteomes" id="UP000077421"/>
    </source>
</evidence>
<proteinExistence type="predicted"/>
<sequence>MAGENSMMSARDDKIHVDRVEKRYQVGGRQILALRETSLQVKEGEFICLVGPTGCGKTTLLNMIAGLESVTSGKIVVSGKEVHKPGRDRGVVFQQYALFPWLTVRKNVEFALSMRGIKGVERTEMAGEFLSLVNLKEFENAFPKQLSGGMKQRVALARAYAAQPDVLLMDEPFGALDADTKAQLQEDLLSSWRQLKTTIIFITHDVEEAVFLAQRVIVMAAKPGRVTAEVKIDLPFIRNHSVRFSSELLHYKNDIWNRLHSQRADDDLI</sequence>
<name>A0A853KAI0_9BACL</name>
<feature type="domain" description="ABC transporter" evidence="4">
    <location>
        <begin position="15"/>
        <end position="248"/>
    </location>
</feature>
<dbReference type="InterPro" id="IPR027417">
    <property type="entry name" value="P-loop_NTPase"/>
</dbReference>
<reference evidence="5 6" key="1">
    <citation type="submission" date="2016-02" db="EMBL/GenBank/DDBJ databases">
        <title>Draft genome sequence of Acidibacillus ferrooxidans SLC66.</title>
        <authorList>
            <person name="Oliveira G."/>
            <person name="Nancucheo I."/>
            <person name="Dall'Agnol H."/>
            <person name="Johnson B."/>
            <person name="Oliveira R."/>
            <person name="Nunes G.L."/>
            <person name="Tzotzos G."/>
            <person name="Orellana S.C."/>
            <person name="Salim A.C."/>
            <person name="Araujo F.M."/>
        </authorList>
    </citation>
    <scope>NUCLEOTIDE SEQUENCE [LARGE SCALE GENOMIC DNA]</scope>
    <source>
        <strain evidence="5 6">SLC66</strain>
    </source>
</reference>
<dbReference type="PROSITE" id="PS50893">
    <property type="entry name" value="ABC_TRANSPORTER_2"/>
    <property type="match status" value="1"/>
</dbReference>
<keyword evidence="3 5" id="KW-0067">ATP-binding</keyword>
<evidence type="ECO:0000259" key="4">
    <source>
        <dbReference type="PROSITE" id="PS50893"/>
    </source>
</evidence>